<name>A0A644X3P4_9ZZZZ</name>
<proteinExistence type="predicted"/>
<keyword evidence="3" id="KW-0804">Transcription</keyword>
<evidence type="ECO:0000313" key="5">
    <source>
        <dbReference type="EMBL" id="MPM08754.1"/>
    </source>
</evidence>
<dbReference type="SMART" id="SM00342">
    <property type="entry name" value="HTH_ARAC"/>
    <property type="match status" value="1"/>
</dbReference>
<dbReference type="InterPro" id="IPR018062">
    <property type="entry name" value="HTH_AraC-typ_CS"/>
</dbReference>
<evidence type="ECO:0000259" key="4">
    <source>
        <dbReference type="PROSITE" id="PS01124"/>
    </source>
</evidence>
<dbReference type="PROSITE" id="PS00041">
    <property type="entry name" value="HTH_ARAC_FAMILY_1"/>
    <property type="match status" value="1"/>
</dbReference>
<dbReference type="PROSITE" id="PS01124">
    <property type="entry name" value="HTH_ARAC_FAMILY_2"/>
    <property type="match status" value="1"/>
</dbReference>
<evidence type="ECO:0000256" key="2">
    <source>
        <dbReference type="ARBA" id="ARBA00023125"/>
    </source>
</evidence>
<dbReference type="GO" id="GO:0043565">
    <property type="term" value="F:sequence-specific DNA binding"/>
    <property type="evidence" value="ECO:0007669"/>
    <property type="project" value="InterPro"/>
</dbReference>
<dbReference type="PANTHER" id="PTHR43280:SF2">
    <property type="entry name" value="HTH-TYPE TRANSCRIPTIONAL REGULATOR EXSA"/>
    <property type="match status" value="1"/>
</dbReference>
<keyword evidence="2" id="KW-0238">DNA-binding</keyword>
<sequence length="279" mass="31543">MKIFNETIYYNAGKMKDDLIYVSSCGILLPDPNYVIARENSKTTVFAYILSGGAYLTCNGRMERLKQGDCYLFPARTNNKIETDPLSPHSMLWLNCRGSLLDSLVEAYFDVSGPIVAMHSIETEFARISTLIQSPSGERTADEIALLIHKILLDMRSSQRKAVSSNSTAVSPMEDQIANFISNHIQEKFSINSLCEAFHLSDRQLSAIFKKKRGCTPYDYYLSKKIELATAMLRDSNLSIDAIAERLNFADRNHFTKQYIKKTGISPARYRKSVQMTTD</sequence>
<evidence type="ECO:0000256" key="1">
    <source>
        <dbReference type="ARBA" id="ARBA00023015"/>
    </source>
</evidence>
<dbReference type="Pfam" id="PF12833">
    <property type="entry name" value="HTH_18"/>
    <property type="match status" value="1"/>
</dbReference>
<protein>
    <submittedName>
        <fullName evidence="5">HTH-type transcriptional activator RhaR</fullName>
    </submittedName>
</protein>
<dbReference type="SUPFAM" id="SSF51215">
    <property type="entry name" value="Regulatory protein AraC"/>
    <property type="match status" value="1"/>
</dbReference>
<dbReference type="Pfam" id="PF02311">
    <property type="entry name" value="AraC_binding"/>
    <property type="match status" value="1"/>
</dbReference>
<gene>
    <name evidence="5" type="primary">rhaR_48</name>
    <name evidence="5" type="ORF">SDC9_55068</name>
</gene>
<dbReference type="Gene3D" id="1.10.10.60">
    <property type="entry name" value="Homeodomain-like"/>
    <property type="match status" value="1"/>
</dbReference>
<dbReference type="PANTHER" id="PTHR43280">
    <property type="entry name" value="ARAC-FAMILY TRANSCRIPTIONAL REGULATOR"/>
    <property type="match status" value="1"/>
</dbReference>
<comment type="caution">
    <text evidence="5">The sequence shown here is derived from an EMBL/GenBank/DDBJ whole genome shotgun (WGS) entry which is preliminary data.</text>
</comment>
<reference evidence="5" key="1">
    <citation type="submission" date="2019-08" db="EMBL/GenBank/DDBJ databases">
        <authorList>
            <person name="Kucharzyk K."/>
            <person name="Murdoch R.W."/>
            <person name="Higgins S."/>
            <person name="Loffler F."/>
        </authorList>
    </citation>
    <scope>NUCLEOTIDE SEQUENCE</scope>
</reference>
<dbReference type="InterPro" id="IPR037923">
    <property type="entry name" value="HTH-like"/>
</dbReference>
<accession>A0A644X3P4</accession>
<dbReference type="SUPFAM" id="SSF46689">
    <property type="entry name" value="Homeodomain-like"/>
    <property type="match status" value="2"/>
</dbReference>
<dbReference type="EMBL" id="VSSQ01001486">
    <property type="protein sequence ID" value="MPM08754.1"/>
    <property type="molecule type" value="Genomic_DNA"/>
</dbReference>
<dbReference type="InterPro" id="IPR003313">
    <property type="entry name" value="AraC-bd"/>
</dbReference>
<dbReference type="GO" id="GO:0003700">
    <property type="term" value="F:DNA-binding transcription factor activity"/>
    <property type="evidence" value="ECO:0007669"/>
    <property type="project" value="InterPro"/>
</dbReference>
<keyword evidence="1" id="KW-0805">Transcription regulation</keyword>
<dbReference type="AlphaFoldDB" id="A0A644X3P4"/>
<evidence type="ECO:0000256" key="3">
    <source>
        <dbReference type="ARBA" id="ARBA00023163"/>
    </source>
</evidence>
<dbReference type="InterPro" id="IPR009057">
    <property type="entry name" value="Homeodomain-like_sf"/>
</dbReference>
<feature type="domain" description="HTH araC/xylS-type" evidence="4">
    <location>
        <begin position="175"/>
        <end position="273"/>
    </location>
</feature>
<organism evidence="5">
    <name type="scientific">bioreactor metagenome</name>
    <dbReference type="NCBI Taxonomy" id="1076179"/>
    <lineage>
        <taxon>unclassified sequences</taxon>
        <taxon>metagenomes</taxon>
        <taxon>ecological metagenomes</taxon>
    </lineage>
</organism>
<dbReference type="InterPro" id="IPR018060">
    <property type="entry name" value="HTH_AraC"/>
</dbReference>